<proteinExistence type="predicted"/>
<dbReference type="EMBL" id="CAUJNA010000107">
    <property type="protein sequence ID" value="CAJ1371953.1"/>
    <property type="molecule type" value="Genomic_DNA"/>
</dbReference>
<organism evidence="6 7">
    <name type="scientific">Effrenium voratum</name>
    <dbReference type="NCBI Taxonomy" id="2562239"/>
    <lineage>
        <taxon>Eukaryota</taxon>
        <taxon>Sar</taxon>
        <taxon>Alveolata</taxon>
        <taxon>Dinophyceae</taxon>
        <taxon>Suessiales</taxon>
        <taxon>Symbiodiniaceae</taxon>
        <taxon>Effrenium</taxon>
    </lineage>
</organism>
<sequence>MATAEVLIAPAQENVDAPSREIGQCRFCLESGGELIAPCLCSGHSKWVHRKCLDRWRADGRGPRSFTHCPTCHFAYLLALQRAPTELQRDLREKRRAVLRQAAGHFFLAAVCIQLFLCLFAVLLRACDPSERLVALLPFSSPIAAQEGKASFLDAFRYHKATYYFASCVLSAAMLGLGILVLWLVSCLSCCRRATTPARELNPHVRRVGDTYWEFCCEPILDDPQHTYLQARCCSDCCRACCRYNGPVGSINHVSLDCCDCSRCMDNAHLGGSSGDDSNNIGGTVIAIILVVILFLAIIGIFFLMLALVTWIQKVASRYVALQELRELTTEYVVQDLSNLMPKAVQENSHGFDVESGSAPPLDWVPRMPQEVRVNLGPDLQAVHLGGVLSLVLYGLQSL</sequence>
<dbReference type="PANTHER" id="PTHR46347:SF1">
    <property type="entry name" value="RING_FYVE_PHD ZINC FINGER SUPERFAMILY PROTEIN"/>
    <property type="match status" value="1"/>
</dbReference>
<dbReference type="InterPro" id="IPR013083">
    <property type="entry name" value="Znf_RING/FYVE/PHD"/>
</dbReference>
<feature type="transmembrane region" description="Helical" evidence="4">
    <location>
        <begin position="163"/>
        <end position="185"/>
    </location>
</feature>
<dbReference type="Proteomes" id="UP001178507">
    <property type="component" value="Unassembled WGS sequence"/>
</dbReference>
<keyword evidence="4" id="KW-0812">Transmembrane</keyword>
<feature type="domain" description="RING-CH-type" evidence="5">
    <location>
        <begin position="17"/>
        <end position="79"/>
    </location>
</feature>
<accession>A0AA36MLI6</accession>
<keyword evidence="2" id="KW-0863">Zinc-finger</keyword>
<name>A0AA36MLI6_9DINO</name>
<evidence type="ECO:0000256" key="2">
    <source>
        <dbReference type="ARBA" id="ARBA00022771"/>
    </source>
</evidence>
<dbReference type="PANTHER" id="PTHR46347">
    <property type="entry name" value="RING/FYVE/PHD ZINC FINGER SUPERFAMILY PROTEIN"/>
    <property type="match status" value="1"/>
</dbReference>
<feature type="transmembrane region" description="Helical" evidence="4">
    <location>
        <begin position="285"/>
        <end position="312"/>
    </location>
</feature>
<dbReference type="SMART" id="SM00744">
    <property type="entry name" value="RINGv"/>
    <property type="match status" value="1"/>
</dbReference>
<dbReference type="PROSITE" id="PS51292">
    <property type="entry name" value="ZF_RING_CH"/>
    <property type="match status" value="1"/>
</dbReference>
<dbReference type="AlphaFoldDB" id="A0AA36MLI6"/>
<protein>
    <recommendedName>
        <fullName evidence="5">RING-CH-type domain-containing protein</fullName>
    </recommendedName>
</protein>
<evidence type="ECO:0000256" key="4">
    <source>
        <dbReference type="SAM" id="Phobius"/>
    </source>
</evidence>
<dbReference type="CDD" id="cd16495">
    <property type="entry name" value="RING_CH-C4HC3_MARCH"/>
    <property type="match status" value="1"/>
</dbReference>
<keyword evidence="4" id="KW-0472">Membrane</keyword>
<evidence type="ECO:0000259" key="5">
    <source>
        <dbReference type="PROSITE" id="PS51292"/>
    </source>
</evidence>
<keyword evidence="1" id="KW-0479">Metal-binding</keyword>
<dbReference type="GO" id="GO:0008270">
    <property type="term" value="F:zinc ion binding"/>
    <property type="evidence" value="ECO:0007669"/>
    <property type="project" value="UniProtKB-KW"/>
</dbReference>
<evidence type="ECO:0000256" key="3">
    <source>
        <dbReference type="ARBA" id="ARBA00022833"/>
    </source>
</evidence>
<dbReference type="Pfam" id="PF12906">
    <property type="entry name" value="RINGv"/>
    <property type="match status" value="1"/>
</dbReference>
<evidence type="ECO:0000313" key="6">
    <source>
        <dbReference type="EMBL" id="CAJ1371953.1"/>
    </source>
</evidence>
<feature type="transmembrane region" description="Helical" evidence="4">
    <location>
        <begin position="102"/>
        <end position="124"/>
    </location>
</feature>
<reference evidence="6" key="1">
    <citation type="submission" date="2023-08" db="EMBL/GenBank/DDBJ databases">
        <authorList>
            <person name="Chen Y."/>
            <person name="Shah S."/>
            <person name="Dougan E. K."/>
            <person name="Thang M."/>
            <person name="Chan C."/>
        </authorList>
    </citation>
    <scope>NUCLEOTIDE SEQUENCE</scope>
</reference>
<evidence type="ECO:0000313" key="7">
    <source>
        <dbReference type="Proteomes" id="UP001178507"/>
    </source>
</evidence>
<evidence type="ECO:0000256" key="1">
    <source>
        <dbReference type="ARBA" id="ARBA00022723"/>
    </source>
</evidence>
<comment type="caution">
    <text evidence="6">The sequence shown here is derived from an EMBL/GenBank/DDBJ whole genome shotgun (WGS) entry which is preliminary data.</text>
</comment>
<dbReference type="InterPro" id="IPR011016">
    <property type="entry name" value="Znf_RING-CH"/>
</dbReference>
<gene>
    <name evidence="6" type="ORF">EVOR1521_LOCUS2132</name>
</gene>
<keyword evidence="4" id="KW-1133">Transmembrane helix</keyword>
<keyword evidence="7" id="KW-1185">Reference proteome</keyword>
<dbReference type="SUPFAM" id="SSF57850">
    <property type="entry name" value="RING/U-box"/>
    <property type="match status" value="1"/>
</dbReference>
<dbReference type="Gene3D" id="3.30.40.10">
    <property type="entry name" value="Zinc/RING finger domain, C3HC4 (zinc finger)"/>
    <property type="match status" value="1"/>
</dbReference>
<keyword evidence="3" id="KW-0862">Zinc</keyword>